<name>A0A9W9AD93_9AGAR</name>
<gene>
    <name evidence="1" type="ORF">J3R30DRAFT_3701206</name>
</gene>
<dbReference type="EMBL" id="JAOTPV010000007">
    <property type="protein sequence ID" value="KAJ4480034.1"/>
    <property type="molecule type" value="Genomic_DNA"/>
</dbReference>
<evidence type="ECO:0000313" key="2">
    <source>
        <dbReference type="Proteomes" id="UP001150266"/>
    </source>
</evidence>
<comment type="caution">
    <text evidence="1">The sequence shown here is derived from an EMBL/GenBank/DDBJ whole genome shotgun (WGS) entry which is preliminary data.</text>
</comment>
<evidence type="ECO:0000313" key="1">
    <source>
        <dbReference type="EMBL" id="KAJ4480034.1"/>
    </source>
</evidence>
<keyword evidence="2" id="KW-1185">Reference proteome</keyword>
<protein>
    <recommendedName>
        <fullName evidence="3">F-box domain-containing protein</fullName>
    </recommendedName>
</protein>
<sequence length="114" mass="12698">MDLIAALRFMPSLLCLEVDDDWCDLSPITVRLMSNLRCGGRNQFSGSAIRLIPKLRSLRLEYDGDTFDDQAFVENGRITLVARSGVDAEIYEPLRNLDGVGMRVFITGSNGTKI</sequence>
<evidence type="ECO:0008006" key="3">
    <source>
        <dbReference type="Google" id="ProtNLM"/>
    </source>
</evidence>
<dbReference type="AlphaFoldDB" id="A0A9W9AD93"/>
<dbReference type="OrthoDB" id="3266451at2759"/>
<organism evidence="1 2">
    <name type="scientific">Lentinula aciculospora</name>
    <dbReference type="NCBI Taxonomy" id="153920"/>
    <lineage>
        <taxon>Eukaryota</taxon>
        <taxon>Fungi</taxon>
        <taxon>Dikarya</taxon>
        <taxon>Basidiomycota</taxon>
        <taxon>Agaricomycotina</taxon>
        <taxon>Agaricomycetes</taxon>
        <taxon>Agaricomycetidae</taxon>
        <taxon>Agaricales</taxon>
        <taxon>Marasmiineae</taxon>
        <taxon>Omphalotaceae</taxon>
        <taxon>Lentinula</taxon>
    </lineage>
</organism>
<accession>A0A9W9AD93</accession>
<dbReference type="Proteomes" id="UP001150266">
    <property type="component" value="Unassembled WGS sequence"/>
</dbReference>
<reference evidence="1" key="1">
    <citation type="submission" date="2022-08" db="EMBL/GenBank/DDBJ databases">
        <title>A Global Phylogenomic Analysis of the Shiitake Genus Lentinula.</title>
        <authorList>
            <consortium name="DOE Joint Genome Institute"/>
            <person name="Sierra-Patev S."/>
            <person name="Min B."/>
            <person name="Naranjo-Ortiz M."/>
            <person name="Looney B."/>
            <person name="Konkel Z."/>
            <person name="Slot J.C."/>
            <person name="Sakamoto Y."/>
            <person name="Steenwyk J.L."/>
            <person name="Rokas A."/>
            <person name="Carro J."/>
            <person name="Camarero S."/>
            <person name="Ferreira P."/>
            <person name="Molpeceres G."/>
            <person name="Ruiz-Duenas F.J."/>
            <person name="Serrano A."/>
            <person name="Henrissat B."/>
            <person name="Drula E."/>
            <person name="Hughes K.W."/>
            <person name="Mata J.L."/>
            <person name="Ishikawa N.K."/>
            <person name="Vargas-Isla R."/>
            <person name="Ushijima S."/>
            <person name="Smith C.A."/>
            <person name="Ahrendt S."/>
            <person name="Andreopoulos W."/>
            <person name="He G."/>
            <person name="Labutti K."/>
            <person name="Lipzen A."/>
            <person name="Ng V."/>
            <person name="Riley R."/>
            <person name="Sandor L."/>
            <person name="Barry K."/>
            <person name="Martinez A.T."/>
            <person name="Xiao Y."/>
            <person name="Gibbons J.G."/>
            <person name="Terashima K."/>
            <person name="Grigoriev I.V."/>
            <person name="Hibbett D.S."/>
        </authorList>
    </citation>
    <scope>NUCLEOTIDE SEQUENCE</scope>
    <source>
        <strain evidence="1">JLM2183</strain>
    </source>
</reference>
<proteinExistence type="predicted"/>